<keyword evidence="2" id="KW-1185">Reference proteome</keyword>
<proteinExistence type="predicted"/>
<protein>
    <submittedName>
        <fullName evidence="1">Uncharacterized protein</fullName>
    </submittedName>
</protein>
<dbReference type="Proteomes" id="UP001558850">
    <property type="component" value="Unassembled WGS sequence"/>
</dbReference>
<comment type="caution">
    <text evidence="1">The sequence shown here is derived from an EMBL/GenBank/DDBJ whole genome shotgun (WGS) entry which is preliminary data.</text>
</comment>
<evidence type="ECO:0000313" key="2">
    <source>
        <dbReference type="Proteomes" id="UP001558850"/>
    </source>
</evidence>
<sequence length="120" mass="13457">MHDDPHSRSLFDFVHPDHAWLPRSVRRFWNGVGLLLFFAPPFMGCTSGLGVVLGLSRLEEICPALAQGMALGVIALVKVCAIAFASLFVTADIYGRHELAHLIREDIYEMIEEHIVPLFR</sequence>
<reference evidence="1" key="1">
    <citation type="submission" date="2024-07" db="EMBL/GenBank/DDBJ databases">
        <title>A survey of Mimosa microsymbionts across Brazilian biomes reveals a high diversity of Paraburkholderia nodulating endemic species, but also that Cupriavidus is common as a symbiont of widespread species.</title>
        <authorList>
            <person name="Rouws L."/>
            <person name="Barauna A."/>
            <person name="Beukes C."/>
            <person name="Rouws J.R.C."/>
            <person name="De Faria S.M."/>
            <person name="Gross E."/>
            <person name="Bueno Dos Reis Junior F."/>
            <person name="Simon M.F."/>
            <person name="Maluk M."/>
            <person name="Odee D.W."/>
            <person name="Kenicer G."/>
            <person name="Young J.P.W."/>
            <person name="Reis V.M."/>
            <person name="Zilli J."/>
            <person name="James E.K."/>
        </authorList>
    </citation>
    <scope>NUCLEOTIDE SEQUENCE</scope>
    <source>
        <strain evidence="1">EG181B</strain>
    </source>
</reference>
<organism evidence="1 2">
    <name type="scientific">Paraburkholderia phymatum</name>
    <dbReference type="NCBI Taxonomy" id="148447"/>
    <lineage>
        <taxon>Bacteria</taxon>
        <taxon>Pseudomonadati</taxon>
        <taxon>Pseudomonadota</taxon>
        <taxon>Betaproteobacteria</taxon>
        <taxon>Burkholderiales</taxon>
        <taxon>Burkholderiaceae</taxon>
        <taxon>Paraburkholderia</taxon>
    </lineage>
</organism>
<name>A0ACC6U8U7_9BURK</name>
<dbReference type="EMBL" id="JBFRCH010000027">
    <property type="protein sequence ID" value="MEX3936090.1"/>
    <property type="molecule type" value="Genomic_DNA"/>
</dbReference>
<accession>A0ACC6U8U7</accession>
<evidence type="ECO:0000313" key="1">
    <source>
        <dbReference type="EMBL" id="MEX3936090.1"/>
    </source>
</evidence>
<gene>
    <name evidence="1" type="ORF">AB4Y32_30580</name>
</gene>